<dbReference type="InterPro" id="IPR012373">
    <property type="entry name" value="Ferrdict_sens_TM"/>
</dbReference>
<dbReference type="PANTHER" id="PTHR30273">
    <property type="entry name" value="PERIPLASMIC SIGNAL SENSOR AND SIGMA FACTOR ACTIVATOR FECR-RELATED"/>
    <property type="match status" value="1"/>
</dbReference>
<accession>A0A1K1T1R6</accession>
<keyword evidence="1" id="KW-0812">Transmembrane</keyword>
<evidence type="ECO:0000259" key="2">
    <source>
        <dbReference type="Pfam" id="PF04773"/>
    </source>
</evidence>
<dbReference type="EMBL" id="CP140154">
    <property type="protein sequence ID" value="WQG90532.1"/>
    <property type="molecule type" value="Genomic_DNA"/>
</dbReference>
<dbReference type="Gene3D" id="2.60.120.1440">
    <property type="match status" value="1"/>
</dbReference>
<organism evidence="4 6">
    <name type="scientific">Chitinophaga sancti</name>
    <dbReference type="NCBI Taxonomy" id="1004"/>
    <lineage>
        <taxon>Bacteria</taxon>
        <taxon>Pseudomonadati</taxon>
        <taxon>Bacteroidota</taxon>
        <taxon>Chitinophagia</taxon>
        <taxon>Chitinophagales</taxon>
        <taxon>Chitinophagaceae</taxon>
        <taxon>Chitinophaga</taxon>
    </lineage>
</organism>
<evidence type="ECO:0000313" key="4">
    <source>
        <dbReference type="EMBL" id="SFW90444.1"/>
    </source>
</evidence>
<gene>
    <name evidence="4" type="ORF">SAMN05661012_06615</name>
    <name evidence="5" type="ORF">SR876_03415</name>
</gene>
<dbReference type="EMBL" id="FPIZ01000049">
    <property type="protein sequence ID" value="SFW90444.1"/>
    <property type="molecule type" value="Genomic_DNA"/>
</dbReference>
<evidence type="ECO:0000313" key="7">
    <source>
        <dbReference type="Proteomes" id="UP001326715"/>
    </source>
</evidence>
<feature type="domain" description="FecR protein" evidence="2">
    <location>
        <begin position="111"/>
        <end position="204"/>
    </location>
</feature>
<dbReference type="Pfam" id="PF16344">
    <property type="entry name" value="FecR_C"/>
    <property type="match status" value="1"/>
</dbReference>
<dbReference type="PIRSF" id="PIRSF018266">
    <property type="entry name" value="FecR"/>
    <property type="match status" value="1"/>
</dbReference>
<evidence type="ECO:0000313" key="6">
    <source>
        <dbReference type="Proteomes" id="UP000183788"/>
    </source>
</evidence>
<dbReference type="STRING" id="1004.SAMN05661012_06615"/>
<proteinExistence type="predicted"/>
<feature type="domain" description="Protein FecR C-terminal" evidence="3">
    <location>
        <begin position="257"/>
        <end position="325"/>
    </location>
</feature>
<protein>
    <submittedName>
        <fullName evidence="4">FecR family protein</fullName>
    </submittedName>
</protein>
<dbReference type="Proteomes" id="UP001326715">
    <property type="component" value="Chromosome"/>
</dbReference>
<dbReference type="InterPro" id="IPR032508">
    <property type="entry name" value="FecR_C"/>
</dbReference>
<keyword evidence="1" id="KW-0472">Membrane</keyword>
<reference evidence="4 6" key="1">
    <citation type="submission" date="2016-11" db="EMBL/GenBank/DDBJ databases">
        <authorList>
            <person name="Jaros S."/>
            <person name="Januszkiewicz K."/>
            <person name="Wedrychowicz H."/>
        </authorList>
    </citation>
    <scope>NUCLEOTIDE SEQUENCE [LARGE SCALE GENOMIC DNA]</scope>
    <source>
        <strain evidence="4 6">DSM 784</strain>
    </source>
</reference>
<keyword evidence="7" id="KW-1185">Reference proteome</keyword>
<dbReference type="AlphaFoldDB" id="A0A1K1T1R6"/>
<sequence length="328" mass="37231">MENYHTHIPYHLILGEIEQNLSGTEAEELEEWIKASAENLNIYNDLRSVDGQLDLLRFYQQTDSLAAWEKARAKMVAPVSKTQMYLWSGAIAAAVILAISVIIFRQRTVIVYETAYNETKQIILPDSSTIQLNQNSAISFNKNKYHKNRYIKLLKGEAFFSVVHNEAKEFNVETGNIIIRDIGTSFDIKMDSGFIQTIVSTGSVSMEYHPTGILKIHNTPKVILAANEMGVFNRKTKRITATTNLPAGLKSWQDKKLRYVETPLYIVLEDLRRIYGTRVILADSTFKTKTLTALLNNKSQEQILQIVATSLQLKLAVVKKDSIFILSR</sequence>
<feature type="transmembrane region" description="Helical" evidence="1">
    <location>
        <begin position="84"/>
        <end position="104"/>
    </location>
</feature>
<evidence type="ECO:0000259" key="3">
    <source>
        <dbReference type="Pfam" id="PF16344"/>
    </source>
</evidence>
<dbReference type="Proteomes" id="UP000183788">
    <property type="component" value="Unassembled WGS sequence"/>
</dbReference>
<dbReference type="InterPro" id="IPR006860">
    <property type="entry name" value="FecR"/>
</dbReference>
<dbReference type="GO" id="GO:0016989">
    <property type="term" value="F:sigma factor antagonist activity"/>
    <property type="evidence" value="ECO:0007669"/>
    <property type="project" value="TreeGrafter"/>
</dbReference>
<dbReference type="RefSeq" id="WP_072366604.1">
    <property type="nucleotide sequence ID" value="NZ_CP139972.1"/>
</dbReference>
<dbReference type="OrthoDB" id="643763at2"/>
<dbReference type="PANTHER" id="PTHR30273:SF2">
    <property type="entry name" value="PROTEIN FECR"/>
    <property type="match status" value="1"/>
</dbReference>
<reference evidence="5 7" key="2">
    <citation type="submission" date="2023-11" db="EMBL/GenBank/DDBJ databases">
        <title>MicrobeMod: A computational toolkit for identifying prokaryotic methylation and restriction-modification with nanopore sequencing.</title>
        <authorList>
            <person name="Crits-Christoph A."/>
            <person name="Kang S.C."/>
            <person name="Lee H."/>
            <person name="Ostrov N."/>
        </authorList>
    </citation>
    <scope>NUCLEOTIDE SEQUENCE [LARGE SCALE GENOMIC DNA]</scope>
    <source>
        <strain evidence="5 7">ATCC 23090</strain>
    </source>
</reference>
<dbReference type="Gene3D" id="3.55.50.30">
    <property type="match status" value="1"/>
</dbReference>
<name>A0A1K1T1R6_9BACT</name>
<evidence type="ECO:0000256" key="1">
    <source>
        <dbReference type="SAM" id="Phobius"/>
    </source>
</evidence>
<keyword evidence="1" id="KW-1133">Transmembrane helix</keyword>
<evidence type="ECO:0000313" key="5">
    <source>
        <dbReference type="EMBL" id="WQG90532.1"/>
    </source>
</evidence>
<dbReference type="Pfam" id="PF04773">
    <property type="entry name" value="FecR"/>
    <property type="match status" value="1"/>
</dbReference>